<keyword evidence="3 6" id="KW-0812">Transmembrane</keyword>
<dbReference type="CDD" id="cd15904">
    <property type="entry name" value="TSPO_MBR"/>
    <property type="match status" value="1"/>
</dbReference>
<evidence type="ECO:0000313" key="7">
    <source>
        <dbReference type="EMBL" id="PUU82281.1"/>
    </source>
</evidence>
<organism evidence="7 8">
    <name type="scientific">Tuber borchii</name>
    <name type="common">White truffle</name>
    <dbReference type="NCBI Taxonomy" id="42251"/>
    <lineage>
        <taxon>Eukaryota</taxon>
        <taxon>Fungi</taxon>
        <taxon>Dikarya</taxon>
        <taxon>Ascomycota</taxon>
        <taxon>Pezizomycotina</taxon>
        <taxon>Pezizomycetes</taxon>
        <taxon>Pezizales</taxon>
        <taxon>Tuberaceae</taxon>
        <taxon>Tuber</taxon>
    </lineage>
</organism>
<evidence type="ECO:0000256" key="1">
    <source>
        <dbReference type="ARBA" id="ARBA00004141"/>
    </source>
</evidence>
<gene>
    <name evidence="7" type="ORF">B9Z19DRAFT_968908</name>
</gene>
<dbReference type="GO" id="GO:0005741">
    <property type="term" value="C:mitochondrial outer membrane"/>
    <property type="evidence" value="ECO:0007669"/>
    <property type="project" value="TreeGrafter"/>
</dbReference>
<sequence length="191" mass="20638">MCSIPHIPSITLPAFVFTNPAASILLPITLGSAVGCSTQPKKTRKIDNIISQPPLYPPAWVFAPVWTLLYGTMGYASHHATTLGLSSSSSPRIRNLALTGATLYTTQLMLNLAWMPLFFGARWPAAALVDIIALTGNVGCLVYVWKQWDPFAAWLMVPYLGWLGFAAYLNAGFGVLNGWDIGGVRKVEGGK</sequence>
<dbReference type="OrthoDB" id="8841220at2759"/>
<dbReference type="Proteomes" id="UP000244722">
    <property type="component" value="Unassembled WGS sequence"/>
</dbReference>
<comment type="caution">
    <text evidence="7">The sequence shown here is derived from an EMBL/GenBank/DDBJ whole genome shotgun (WGS) entry which is preliminary data.</text>
</comment>
<evidence type="ECO:0000313" key="8">
    <source>
        <dbReference type="Proteomes" id="UP000244722"/>
    </source>
</evidence>
<evidence type="ECO:0000256" key="6">
    <source>
        <dbReference type="SAM" id="Phobius"/>
    </source>
</evidence>
<evidence type="ECO:0000256" key="5">
    <source>
        <dbReference type="ARBA" id="ARBA00023136"/>
    </source>
</evidence>
<name>A0A2T7A3G4_TUBBO</name>
<protein>
    <submittedName>
        <fullName evidence="7">Benzodiazepine receptor family protein-like protein</fullName>
    </submittedName>
</protein>
<dbReference type="Pfam" id="PF03073">
    <property type="entry name" value="TspO_MBR"/>
    <property type="match status" value="1"/>
</dbReference>
<dbReference type="AlphaFoldDB" id="A0A2T7A3G4"/>
<dbReference type="PANTHER" id="PTHR10057">
    <property type="entry name" value="PERIPHERAL-TYPE BENZODIAZEPINE RECEPTOR"/>
    <property type="match status" value="1"/>
</dbReference>
<feature type="transmembrane region" description="Helical" evidence="6">
    <location>
        <begin position="151"/>
        <end position="176"/>
    </location>
</feature>
<evidence type="ECO:0000256" key="3">
    <source>
        <dbReference type="ARBA" id="ARBA00022692"/>
    </source>
</evidence>
<feature type="transmembrane region" description="Helical" evidence="6">
    <location>
        <begin position="55"/>
        <end position="76"/>
    </location>
</feature>
<feature type="transmembrane region" description="Helical" evidence="6">
    <location>
        <begin position="12"/>
        <end position="34"/>
    </location>
</feature>
<keyword evidence="8" id="KW-1185">Reference proteome</keyword>
<dbReference type="PIRSF" id="PIRSF005859">
    <property type="entry name" value="PBR"/>
    <property type="match status" value="1"/>
</dbReference>
<evidence type="ECO:0000256" key="4">
    <source>
        <dbReference type="ARBA" id="ARBA00022989"/>
    </source>
</evidence>
<evidence type="ECO:0000256" key="2">
    <source>
        <dbReference type="ARBA" id="ARBA00007524"/>
    </source>
</evidence>
<keyword evidence="4 6" id="KW-1133">Transmembrane helix</keyword>
<dbReference type="GO" id="GO:0033013">
    <property type="term" value="P:tetrapyrrole metabolic process"/>
    <property type="evidence" value="ECO:0007669"/>
    <property type="project" value="UniProtKB-ARBA"/>
</dbReference>
<dbReference type="InterPro" id="IPR038330">
    <property type="entry name" value="TspO/MBR-related_sf"/>
</dbReference>
<dbReference type="InterPro" id="IPR004307">
    <property type="entry name" value="TspO_MBR"/>
</dbReference>
<feature type="transmembrane region" description="Helical" evidence="6">
    <location>
        <begin position="126"/>
        <end position="145"/>
    </location>
</feature>
<feature type="transmembrane region" description="Helical" evidence="6">
    <location>
        <begin position="96"/>
        <end position="114"/>
    </location>
</feature>
<dbReference type="STRING" id="42251.A0A2T7A3G4"/>
<dbReference type="PANTHER" id="PTHR10057:SF0">
    <property type="entry name" value="TRANSLOCATOR PROTEIN"/>
    <property type="match status" value="1"/>
</dbReference>
<dbReference type="EMBL" id="NESQ01000031">
    <property type="protein sequence ID" value="PUU82281.1"/>
    <property type="molecule type" value="Genomic_DNA"/>
</dbReference>
<accession>A0A2T7A3G4</accession>
<comment type="similarity">
    <text evidence="2">Belongs to the TspO/BZRP family.</text>
</comment>
<dbReference type="FunFam" id="1.20.1260.100:FF:000001">
    <property type="entry name" value="translocator protein 2"/>
    <property type="match status" value="1"/>
</dbReference>
<keyword evidence="5 6" id="KW-0472">Membrane</keyword>
<comment type="subcellular location">
    <subcellularLocation>
        <location evidence="1">Membrane</location>
        <topology evidence="1">Multi-pass membrane protein</topology>
    </subcellularLocation>
</comment>
<dbReference type="Gene3D" id="1.20.1260.100">
    <property type="entry name" value="TspO/MBR protein"/>
    <property type="match status" value="1"/>
</dbReference>
<keyword evidence="7" id="KW-0675">Receptor</keyword>
<proteinExistence type="inferred from homology"/>
<reference evidence="7 8" key="1">
    <citation type="submission" date="2017-04" db="EMBL/GenBank/DDBJ databases">
        <title>Draft genome sequence of Tuber borchii Vittad., a whitish edible truffle.</title>
        <authorList>
            <consortium name="DOE Joint Genome Institute"/>
            <person name="Murat C."/>
            <person name="Kuo A."/>
            <person name="Barry K.W."/>
            <person name="Clum A."/>
            <person name="Dockter R.B."/>
            <person name="Fauchery L."/>
            <person name="Iotti M."/>
            <person name="Kohler A."/>
            <person name="Labutti K."/>
            <person name="Lindquist E.A."/>
            <person name="Lipzen A."/>
            <person name="Ohm R.A."/>
            <person name="Wang M."/>
            <person name="Grigoriev I.V."/>
            <person name="Zambonelli A."/>
            <person name="Martin F.M."/>
        </authorList>
    </citation>
    <scope>NUCLEOTIDE SEQUENCE [LARGE SCALE GENOMIC DNA]</scope>
    <source>
        <strain evidence="7 8">Tbo3840</strain>
    </source>
</reference>